<keyword evidence="1" id="KW-0812">Transmembrane</keyword>
<dbReference type="PROSITE" id="PS50887">
    <property type="entry name" value="GGDEF"/>
    <property type="match status" value="1"/>
</dbReference>
<feature type="domain" description="GGDEF" evidence="4">
    <location>
        <begin position="746"/>
        <end position="873"/>
    </location>
</feature>
<accession>A0A848G0D7</accession>
<dbReference type="Proteomes" id="UP000580043">
    <property type="component" value="Unassembled WGS sequence"/>
</dbReference>
<dbReference type="NCBIfam" id="TIGR00229">
    <property type="entry name" value="sensory_box"/>
    <property type="match status" value="3"/>
</dbReference>
<feature type="transmembrane region" description="Helical" evidence="1">
    <location>
        <begin position="314"/>
        <end position="334"/>
    </location>
</feature>
<keyword evidence="1" id="KW-1133">Transmembrane helix</keyword>
<dbReference type="CDD" id="cd01949">
    <property type="entry name" value="GGDEF"/>
    <property type="match status" value="1"/>
</dbReference>
<dbReference type="AlphaFoldDB" id="A0A848G0D7"/>
<dbReference type="EMBL" id="JABBGA010000001">
    <property type="protein sequence ID" value="NML24525.1"/>
    <property type="molecule type" value="Genomic_DNA"/>
</dbReference>
<feature type="domain" description="PAC" evidence="3">
    <location>
        <begin position="540"/>
        <end position="592"/>
    </location>
</feature>
<evidence type="ECO:0000313" key="5">
    <source>
        <dbReference type="EMBL" id="NML24525.1"/>
    </source>
</evidence>
<dbReference type="Pfam" id="PF13188">
    <property type="entry name" value="PAS_8"/>
    <property type="match status" value="1"/>
</dbReference>
<dbReference type="Pfam" id="PF22588">
    <property type="entry name" value="dCache_1_like"/>
    <property type="match status" value="1"/>
</dbReference>
<dbReference type="SMART" id="SM00267">
    <property type="entry name" value="GGDEF"/>
    <property type="match status" value="1"/>
</dbReference>
<dbReference type="PANTHER" id="PTHR44757:SF2">
    <property type="entry name" value="BIOFILM ARCHITECTURE MAINTENANCE PROTEIN MBAA"/>
    <property type="match status" value="1"/>
</dbReference>
<name>A0A848G0D7_9RHOO</name>
<keyword evidence="6" id="KW-1185">Reference proteome</keyword>
<dbReference type="PANTHER" id="PTHR44757">
    <property type="entry name" value="DIGUANYLATE CYCLASE DGCP"/>
    <property type="match status" value="1"/>
</dbReference>
<sequence length="873" mass="96911">MVLFQMSHESQAGSPALVSSGLGIGMLAASIMPVFLSVVVCLVFWAHLWQSAEHTRSASVRQIASRAEELALAEAAKAEAMILSVDLALMQLREQFVPGRDSNQAAESLISRFPNGSLVQIAVIDCDGYLAWSSLVSGHSSGVASRIYLGDRRHFSIHKTRKIDDLYISEPVLGRASNQWSIQFSRRIHAGPYRGGVIVASISPAYFSSIGVEAAKQSGNVVALFLSDGAYLVRSIHLETVLGRRAPQDLPFLDEMAAGSGLYRARSPIDGIQRSYAWSRGHAYPVVTVVGINEVNALRAVEDELERSRVRAQVWTTVVILVSFLLSSFIYRLARSRARVEESERRYRAFFDGNTSIKLVVDPESGQILDANKAAAHYYGYDLDTLRSMHIFEINMQASDLVREQLRHASSANVVCRNFRHRLASGEIRDVEVYTGPVGLNGKVVLYSIIHDVTERAILQRKLLQSESLHRSLFKTIAEGIIVVGPEGDITAWNEAALGILCITPEQLVAREYALRGPNGARLDMDDFPSARTLRGEYIRQAMFSVRCPDGADRWVIVNSRPLEGDLEMKCSAVVSFSDITDLVQAEESLRLSQSVFEAALEAIIVTDSANRIIAVNPAFTRLTGYEPHEVIGRDPSLLASGEHSRSFYEQMWAGLNIVGHWEGDLHNRRKDGTDYVESIRISVIPERPGHERRYVALFSDVTEKRRMDGLVWRQANYDVLTGLPNRQLFEDRLARSIAHAHRHKGGVSLLFIDLDRFKPVNDRYGHAAGDELLKQVGGRLAKAFREDDTLARIGGDEFAVVVNEAISDSAFAALEGKINRLLEEPFEIFSHRVVVGCSVGMATYPSDASSLDALLSLSDSRMYERKSQRRRA</sequence>
<dbReference type="InterPro" id="IPR043128">
    <property type="entry name" value="Rev_trsase/Diguanyl_cyclase"/>
</dbReference>
<dbReference type="CDD" id="cd12915">
    <property type="entry name" value="PDC2_DGC_like"/>
    <property type="match status" value="1"/>
</dbReference>
<dbReference type="PROSITE" id="PS50113">
    <property type="entry name" value="PAC"/>
    <property type="match status" value="1"/>
</dbReference>
<dbReference type="Pfam" id="PF08448">
    <property type="entry name" value="PAS_4"/>
    <property type="match status" value="1"/>
</dbReference>
<dbReference type="InterPro" id="IPR029787">
    <property type="entry name" value="Nucleotide_cyclase"/>
</dbReference>
<dbReference type="SMART" id="SM00086">
    <property type="entry name" value="PAC"/>
    <property type="match status" value="3"/>
</dbReference>
<dbReference type="InterPro" id="IPR052155">
    <property type="entry name" value="Biofilm_reg_signaling"/>
</dbReference>
<evidence type="ECO:0000256" key="1">
    <source>
        <dbReference type="SAM" id="Phobius"/>
    </source>
</evidence>
<dbReference type="Pfam" id="PF13426">
    <property type="entry name" value="PAS_9"/>
    <property type="match status" value="1"/>
</dbReference>
<dbReference type="CDD" id="cd00130">
    <property type="entry name" value="PAS"/>
    <property type="match status" value="3"/>
</dbReference>
<dbReference type="InterPro" id="IPR035965">
    <property type="entry name" value="PAS-like_dom_sf"/>
</dbReference>
<dbReference type="SUPFAM" id="SSF55073">
    <property type="entry name" value="Nucleotide cyclase"/>
    <property type="match status" value="1"/>
</dbReference>
<feature type="domain" description="PAS" evidence="2">
    <location>
        <begin position="466"/>
        <end position="511"/>
    </location>
</feature>
<dbReference type="Gene3D" id="3.30.70.270">
    <property type="match status" value="1"/>
</dbReference>
<keyword evidence="1" id="KW-0472">Membrane</keyword>
<evidence type="ECO:0000259" key="3">
    <source>
        <dbReference type="PROSITE" id="PS50113"/>
    </source>
</evidence>
<dbReference type="NCBIfam" id="TIGR00254">
    <property type="entry name" value="GGDEF"/>
    <property type="match status" value="1"/>
</dbReference>
<dbReference type="InterPro" id="IPR000700">
    <property type="entry name" value="PAS-assoc_C"/>
</dbReference>
<evidence type="ECO:0000259" key="2">
    <source>
        <dbReference type="PROSITE" id="PS50112"/>
    </source>
</evidence>
<dbReference type="InterPro" id="IPR000160">
    <property type="entry name" value="GGDEF_dom"/>
</dbReference>
<evidence type="ECO:0000313" key="6">
    <source>
        <dbReference type="Proteomes" id="UP000580043"/>
    </source>
</evidence>
<dbReference type="InterPro" id="IPR013656">
    <property type="entry name" value="PAS_4"/>
</dbReference>
<dbReference type="InterPro" id="IPR001610">
    <property type="entry name" value="PAC"/>
</dbReference>
<dbReference type="RefSeq" id="WP_169144147.1">
    <property type="nucleotide sequence ID" value="NZ_JABBGA010000001.1"/>
</dbReference>
<dbReference type="InterPro" id="IPR000014">
    <property type="entry name" value="PAS"/>
</dbReference>
<dbReference type="PROSITE" id="PS50112">
    <property type="entry name" value="PAS"/>
    <property type="match status" value="2"/>
</dbReference>
<comment type="caution">
    <text evidence="5">The sequence shown here is derived from an EMBL/GenBank/DDBJ whole genome shotgun (WGS) entry which is preliminary data.</text>
</comment>
<dbReference type="InterPro" id="IPR054327">
    <property type="entry name" value="His-kinase-like_sensor"/>
</dbReference>
<reference evidence="5 6" key="1">
    <citation type="submission" date="2020-04" db="EMBL/GenBank/DDBJ databases">
        <title>Zoogloea sp. G-4-1-14 isolated from soil.</title>
        <authorList>
            <person name="Dahal R.H."/>
        </authorList>
    </citation>
    <scope>NUCLEOTIDE SEQUENCE [LARGE SCALE GENOMIC DNA]</scope>
    <source>
        <strain evidence="5 6">G-4-1-14</strain>
    </source>
</reference>
<gene>
    <name evidence="5" type="ORF">HHL15_02115</name>
</gene>
<feature type="domain" description="PAS" evidence="2">
    <location>
        <begin position="589"/>
        <end position="634"/>
    </location>
</feature>
<dbReference type="SUPFAM" id="SSF55785">
    <property type="entry name" value="PYP-like sensor domain (PAS domain)"/>
    <property type="match status" value="3"/>
</dbReference>
<protein>
    <submittedName>
        <fullName evidence="5">PAS domain S-box protein</fullName>
    </submittedName>
</protein>
<evidence type="ECO:0000259" key="4">
    <source>
        <dbReference type="PROSITE" id="PS50887"/>
    </source>
</evidence>
<dbReference type="Gene3D" id="3.30.450.20">
    <property type="entry name" value="PAS domain"/>
    <property type="match status" value="5"/>
</dbReference>
<dbReference type="CDD" id="cd12914">
    <property type="entry name" value="PDC1_DGC_like"/>
    <property type="match status" value="1"/>
</dbReference>
<proteinExistence type="predicted"/>
<organism evidence="5 6">
    <name type="scientific">Zoogloea dura</name>
    <dbReference type="NCBI Taxonomy" id="2728840"/>
    <lineage>
        <taxon>Bacteria</taxon>
        <taxon>Pseudomonadati</taxon>
        <taxon>Pseudomonadota</taxon>
        <taxon>Betaproteobacteria</taxon>
        <taxon>Rhodocyclales</taxon>
        <taxon>Zoogloeaceae</taxon>
        <taxon>Zoogloea</taxon>
    </lineage>
</organism>
<dbReference type="SMART" id="SM00091">
    <property type="entry name" value="PAS"/>
    <property type="match status" value="3"/>
</dbReference>
<feature type="transmembrane region" description="Helical" evidence="1">
    <location>
        <begin position="20"/>
        <end position="46"/>
    </location>
</feature>
<dbReference type="Pfam" id="PF00990">
    <property type="entry name" value="GGDEF"/>
    <property type="match status" value="1"/>
</dbReference>